<sequence>MKSVANFLFTVILLMSFSCFSQNKKKPETVFITSSEPREKKKEKEGRGFIPFTQLAINMSVRGNPEGNDGDGELELSDFIIPDGLEGHFGYGYLYNSWLGLSANTGVDTSSSDKLVAVPVYAMLTFTVDAFDDSSIIAQAGLGHSFAIGRGNLSGTYQKYRLGLVVGEFLAINLDVSLYGFNPDKENINQVGNFSIGISLLKLFEK</sequence>
<organism evidence="2 3">
    <name type="scientific">Flavobacterium suaedae</name>
    <dbReference type="NCBI Taxonomy" id="1767027"/>
    <lineage>
        <taxon>Bacteria</taxon>
        <taxon>Pseudomonadati</taxon>
        <taxon>Bacteroidota</taxon>
        <taxon>Flavobacteriia</taxon>
        <taxon>Flavobacteriales</taxon>
        <taxon>Flavobacteriaceae</taxon>
        <taxon>Flavobacterium</taxon>
    </lineage>
</organism>
<evidence type="ECO:0000256" key="1">
    <source>
        <dbReference type="SAM" id="SignalP"/>
    </source>
</evidence>
<accession>A0ABQ1JLV4</accession>
<dbReference type="Proteomes" id="UP000615760">
    <property type="component" value="Unassembled WGS sequence"/>
</dbReference>
<protein>
    <recommendedName>
        <fullName evidence="4">Outer membrane beta-barrel protein</fullName>
    </recommendedName>
</protein>
<reference evidence="3" key="1">
    <citation type="journal article" date="2019" name="Int. J. Syst. Evol. Microbiol.">
        <title>The Global Catalogue of Microorganisms (GCM) 10K type strain sequencing project: providing services to taxonomists for standard genome sequencing and annotation.</title>
        <authorList>
            <consortium name="The Broad Institute Genomics Platform"/>
            <consortium name="The Broad Institute Genome Sequencing Center for Infectious Disease"/>
            <person name="Wu L."/>
            <person name="Ma J."/>
        </authorList>
    </citation>
    <scope>NUCLEOTIDE SEQUENCE [LARGE SCALE GENOMIC DNA]</scope>
    <source>
        <strain evidence="3">CGMCC 1.15461</strain>
    </source>
</reference>
<feature type="signal peptide" evidence="1">
    <location>
        <begin position="1"/>
        <end position="21"/>
    </location>
</feature>
<dbReference type="RefSeq" id="WP_188619808.1">
    <property type="nucleotide sequence ID" value="NZ_BMJE01000002.1"/>
</dbReference>
<keyword evidence="1" id="KW-0732">Signal</keyword>
<feature type="chain" id="PRO_5046813033" description="Outer membrane beta-barrel protein" evidence="1">
    <location>
        <begin position="22"/>
        <end position="206"/>
    </location>
</feature>
<name>A0ABQ1JLV4_9FLAO</name>
<evidence type="ECO:0000313" key="3">
    <source>
        <dbReference type="Proteomes" id="UP000615760"/>
    </source>
</evidence>
<dbReference type="PROSITE" id="PS51257">
    <property type="entry name" value="PROKAR_LIPOPROTEIN"/>
    <property type="match status" value="1"/>
</dbReference>
<keyword evidence="3" id="KW-1185">Reference proteome</keyword>
<gene>
    <name evidence="2" type="ORF">GCM10007424_06410</name>
</gene>
<evidence type="ECO:0000313" key="2">
    <source>
        <dbReference type="EMBL" id="GGB69165.1"/>
    </source>
</evidence>
<proteinExistence type="predicted"/>
<comment type="caution">
    <text evidence="2">The sequence shown here is derived from an EMBL/GenBank/DDBJ whole genome shotgun (WGS) entry which is preliminary data.</text>
</comment>
<dbReference type="EMBL" id="BMJE01000002">
    <property type="protein sequence ID" value="GGB69165.1"/>
    <property type="molecule type" value="Genomic_DNA"/>
</dbReference>
<evidence type="ECO:0008006" key="4">
    <source>
        <dbReference type="Google" id="ProtNLM"/>
    </source>
</evidence>